<reference evidence="2 3" key="1">
    <citation type="submission" date="2018-04" db="EMBL/GenBank/DDBJ databases">
        <title>Complete genome sequences of Streptomyces lydicus strain WYEC and characterization of antagonistic properties of biological control agents.</title>
        <authorList>
            <person name="Mariita R.M."/>
            <person name="Sello J.K."/>
        </authorList>
    </citation>
    <scope>NUCLEOTIDE SEQUENCE [LARGE SCALE GENOMIC DNA]</scope>
    <source>
        <strain evidence="2 3">WYEC 108</strain>
    </source>
</reference>
<feature type="compositionally biased region" description="Polar residues" evidence="1">
    <location>
        <begin position="1"/>
        <end position="10"/>
    </location>
</feature>
<sequence>MVDSSTSDEVPSTADPAEPAHADSAAAAGVDAEQPAPEAEAQTGPEANPQEGEGQEAPRAALEAGDRNPGDGAPEGEPYPISESGRIWAIMRAGKVASATLVCHRDTWEFVAAQVGNHPHFRTPALEERDCGLVAAVLSGRSLVAMLLSLYRLAVTSRRAEGTEELVSYADWAMAAQVYYATARVLSRAFCEEGDPVVVKIDDRVPARP</sequence>
<feature type="compositionally biased region" description="Low complexity" evidence="1">
    <location>
        <begin position="14"/>
        <end position="47"/>
    </location>
</feature>
<proteinExistence type="predicted"/>
<protein>
    <submittedName>
        <fullName evidence="2">Uncharacterized protein</fullName>
    </submittedName>
</protein>
<evidence type="ECO:0000313" key="3">
    <source>
        <dbReference type="Proteomes" id="UP000275579"/>
    </source>
</evidence>
<dbReference type="EMBL" id="CP029042">
    <property type="protein sequence ID" value="AZS75042.1"/>
    <property type="molecule type" value="Genomic_DNA"/>
</dbReference>
<dbReference type="Proteomes" id="UP000275579">
    <property type="component" value="Chromosome"/>
</dbReference>
<evidence type="ECO:0000313" key="2">
    <source>
        <dbReference type="EMBL" id="AZS75042.1"/>
    </source>
</evidence>
<evidence type="ECO:0000256" key="1">
    <source>
        <dbReference type="SAM" id="MobiDB-lite"/>
    </source>
</evidence>
<name>A0A3Q9KDV0_9ACTN</name>
<accession>A0A3Q9KDV0</accession>
<gene>
    <name evidence="2" type="ORF">DDE74_32680</name>
</gene>
<dbReference type="AlphaFoldDB" id="A0A3Q9KDV0"/>
<organism evidence="2 3">
    <name type="scientific">Streptomyces lydicus</name>
    <dbReference type="NCBI Taxonomy" id="47763"/>
    <lineage>
        <taxon>Bacteria</taxon>
        <taxon>Bacillati</taxon>
        <taxon>Actinomycetota</taxon>
        <taxon>Actinomycetes</taxon>
        <taxon>Kitasatosporales</taxon>
        <taxon>Streptomycetaceae</taxon>
        <taxon>Streptomyces</taxon>
    </lineage>
</organism>
<feature type="region of interest" description="Disordered" evidence="1">
    <location>
        <begin position="1"/>
        <end position="80"/>
    </location>
</feature>